<accession>A0A8S0QZZ6</accession>
<keyword evidence="3" id="KW-1185">Reference proteome</keyword>
<name>A0A8S0QZZ6_OLEEU</name>
<feature type="chain" id="PRO_5035771982" evidence="1">
    <location>
        <begin position="29"/>
        <end position="116"/>
    </location>
</feature>
<evidence type="ECO:0000313" key="2">
    <source>
        <dbReference type="EMBL" id="CAA2972010.1"/>
    </source>
</evidence>
<dbReference type="AlphaFoldDB" id="A0A8S0QZZ6"/>
<proteinExistence type="predicted"/>
<gene>
    <name evidence="2" type="ORF">OLEA9_A076786</name>
</gene>
<protein>
    <submittedName>
        <fullName evidence="2">Uncharacterized protein</fullName>
    </submittedName>
</protein>
<evidence type="ECO:0000313" key="3">
    <source>
        <dbReference type="Proteomes" id="UP000594638"/>
    </source>
</evidence>
<dbReference type="PANTHER" id="PTHR33592">
    <property type="entry name" value="TRANSMEMBRANE PROTEIN"/>
    <property type="match status" value="1"/>
</dbReference>
<keyword evidence="1" id="KW-0732">Signal</keyword>
<feature type="signal peptide" evidence="1">
    <location>
        <begin position="1"/>
        <end position="28"/>
    </location>
</feature>
<dbReference type="PANTHER" id="PTHR33592:SF3">
    <property type="entry name" value="TRANSMEMBRANE PROTEIN"/>
    <property type="match status" value="1"/>
</dbReference>
<sequence length="116" mass="12751">MAAHSRYNCLNLMFIFLIFFSFTQEIWATRPLNGEQRLKKNLGIQSLPRGTVPSSGSSTCTYIPGGKGHRRCTLAENEGDFSSHSTSATSSFPQVMGDHFAVASKNNESQQQESSS</sequence>
<dbReference type="Proteomes" id="UP000594638">
    <property type="component" value="Unassembled WGS sequence"/>
</dbReference>
<comment type="caution">
    <text evidence="2">The sequence shown here is derived from an EMBL/GenBank/DDBJ whole genome shotgun (WGS) entry which is preliminary data.</text>
</comment>
<organism evidence="2 3">
    <name type="scientific">Olea europaea subsp. europaea</name>
    <dbReference type="NCBI Taxonomy" id="158383"/>
    <lineage>
        <taxon>Eukaryota</taxon>
        <taxon>Viridiplantae</taxon>
        <taxon>Streptophyta</taxon>
        <taxon>Embryophyta</taxon>
        <taxon>Tracheophyta</taxon>
        <taxon>Spermatophyta</taxon>
        <taxon>Magnoliopsida</taxon>
        <taxon>eudicotyledons</taxon>
        <taxon>Gunneridae</taxon>
        <taxon>Pentapetalae</taxon>
        <taxon>asterids</taxon>
        <taxon>lamiids</taxon>
        <taxon>Lamiales</taxon>
        <taxon>Oleaceae</taxon>
        <taxon>Oleeae</taxon>
        <taxon>Olea</taxon>
    </lineage>
</organism>
<dbReference type="EMBL" id="CACTIH010002034">
    <property type="protein sequence ID" value="CAA2972010.1"/>
    <property type="molecule type" value="Genomic_DNA"/>
</dbReference>
<dbReference type="OrthoDB" id="912640at2759"/>
<evidence type="ECO:0000256" key="1">
    <source>
        <dbReference type="SAM" id="SignalP"/>
    </source>
</evidence>
<reference evidence="2 3" key="1">
    <citation type="submission" date="2019-12" db="EMBL/GenBank/DDBJ databases">
        <authorList>
            <person name="Alioto T."/>
            <person name="Alioto T."/>
            <person name="Gomez Garrido J."/>
        </authorList>
    </citation>
    <scope>NUCLEOTIDE SEQUENCE [LARGE SCALE GENOMIC DNA]</scope>
</reference>
<dbReference type="Gramene" id="OE9A076786T1">
    <property type="protein sequence ID" value="OE9A076786C1"/>
    <property type="gene ID" value="OE9A076786"/>
</dbReference>